<evidence type="ECO:0000313" key="3">
    <source>
        <dbReference type="Proteomes" id="UP000294933"/>
    </source>
</evidence>
<gene>
    <name evidence="2" type="ORF">BD410DRAFT_281458</name>
</gene>
<dbReference type="InterPro" id="IPR001810">
    <property type="entry name" value="F-box_dom"/>
</dbReference>
<evidence type="ECO:0000313" key="2">
    <source>
        <dbReference type="EMBL" id="TDL21846.1"/>
    </source>
</evidence>
<keyword evidence="3" id="KW-1185">Reference proteome</keyword>
<name>A0A4Y7Q3I4_9AGAM</name>
<dbReference type="VEuPathDB" id="FungiDB:BD410DRAFT_281458"/>
<dbReference type="SUPFAM" id="SSF81383">
    <property type="entry name" value="F-box domain"/>
    <property type="match status" value="1"/>
</dbReference>
<dbReference type="Pfam" id="PF00646">
    <property type="entry name" value="F-box"/>
    <property type="match status" value="1"/>
</dbReference>
<protein>
    <recommendedName>
        <fullName evidence="1">F-box domain-containing protein</fullName>
    </recommendedName>
</protein>
<dbReference type="Proteomes" id="UP000294933">
    <property type="component" value="Unassembled WGS sequence"/>
</dbReference>
<feature type="domain" description="F-box" evidence="1">
    <location>
        <begin position="15"/>
        <end position="55"/>
    </location>
</feature>
<dbReference type="OrthoDB" id="3220023at2759"/>
<reference evidence="2 3" key="1">
    <citation type="submission" date="2018-06" db="EMBL/GenBank/DDBJ databases">
        <title>A transcriptomic atlas of mushroom development highlights an independent origin of complex multicellularity.</title>
        <authorList>
            <consortium name="DOE Joint Genome Institute"/>
            <person name="Krizsan K."/>
            <person name="Almasi E."/>
            <person name="Merenyi Z."/>
            <person name="Sahu N."/>
            <person name="Viragh M."/>
            <person name="Koszo T."/>
            <person name="Mondo S."/>
            <person name="Kiss B."/>
            <person name="Balint B."/>
            <person name="Kues U."/>
            <person name="Barry K."/>
            <person name="Hegedus J.C."/>
            <person name="Henrissat B."/>
            <person name="Johnson J."/>
            <person name="Lipzen A."/>
            <person name="Ohm R."/>
            <person name="Nagy I."/>
            <person name="Pangilinan J."/>
            <person name="Yan J."/>
            <person name="Xiong Y."/>
            <person name="Grigoriev I.V."/>
            <person name="Hibbett D.S."/>
            <person name="Nagy L.G."/>
        </authorList>
    </citation>
    <scope>NUCLEOTIDE SEQUENCE [LARGE SCALE GENOMIC DNA]</scope>
    <source>
        <strain evidence="2 3">SZMC22713</strain>
    </source>
</reference>
<dbReference type="Gene3D" id="1.20.1280.50">
    <property type="match status" value="1"/>
</dbReference>
<evidence type="ECO:0000259" key="1">
    <source>
        <dbReference type="SMART" id="SM00256"/>
    </source>
</evidence>
<dbReference type="InterPro" id="IPR036047">
    <property type="entry name" value="F-box-like_dom_sf"/>
</dbReference>
<dbReference type="AlphaFoldDB" id="A0A4Y7Q3I4"/>
<dbReference type="EMBL" id="ML170178">
    <property type="protein sequence ID" value="TDL21846.1"/>
    <property type="molecule type" value="Genomic_DNA"/>
</dbReference>
<organism evidence="2 3">
    <name type="scientific">Rickenella mellea</name>
    <dbReference type="NCBI Taxonomy" id="50990"/>
    <lineage>
        <taxon>Eukaryota</taxon>
        <taxon>Fungi</taxon>
        <taxon>Dikarya</taxon>
        <taxon>Basidiomycota</taxon>
        <taxon>Agaricomycotina</taxon>
        <taxon>Agaricomycetes</taxon>
        <taxon>Hymenochaetales</taxon>
        <taxon>Rickenellaceae</taxon>
        <taxon>Rickenella</taxon>
    </lineage>
</organism>
<proteinExistence type="predicted"/>
<accession>A0A4Y7Q3I4</accession>
<dbReference type="SMART" id="SM00256">
    <property type="entry name" value="FBOX"/>
    <property type="match status" value="1"/>
</dbReference>
<sequence>MSQLPQAIRSFPFQFSTEVLLEIFIWTTPLELLQLRITCRLFKSLLDRQNIWRTARKNMQPPIPDPTLPDDVFNYPTSWCERAYAKYVFGATVCSFCGEKLKEPFFVASYSLKLFSCLKTVCDQTSKRSFQLFQRQVRNSALSTIPRDHWQIKSRFPALQRFAIREC</sequence>